<dbReference type="STRING" id="29172.A0A0D8XTJ3"/>
<reference evidence="1 2" key="1">
    <citation type="submission" date="2013-11" db="EMBL/GenBank/DDBJ databases">
        <title>Draft genome of the bovine lungworm Dictyocaulus viviparus.</title>
        <authorList>
            <person name="Mitreva M."/>
        </authorList>
    </citation>
    <scope>NUCLEOTIDE SEQUENCE [LARGE SCALE GENOMIC DNA]</scope>
    <source>
        <strain evidence="1 2">HannoverDv2000</strain>
    </source>
</reference>
<sequence>MTQQIRSLSRFIASVGAPDENFAVLMDTMNNTEIEHRRSIHFYEETSAFLDEFIKNRANRHPKIRVRLTMNTITSSSHDTLLFLDRFPRNLAFKIGLLFNDKQASKTIDDVAVTHRQLPSNVTHTAYDEPHTRLRTSSIRFRVKRNRLQYDTK</sequence>
<protein>
    <submittedName>
        <fullName evidence="1">Uncharacterized protein</fullName>
    </submittedName>
</protein>
<dbReference type="Proteomes" id="UP000053766">
    <property type="component" value="Unassembled WGS sequence"/>
</dbReference>
<dbReference type="AlphaFoldDB" id="A0A0D8XTJ3"/>
<reference evidence="2" key="2">
    <citation type="journal article" date="2016" name="Sci. Rep.">
        <title>Dictyocaulus viviparus genome, variome and transcriptome elucidate lungworm biology and support future intervention.</title>
        <authorList>
            <person name="McNulty S.N."/>
            <person name="Strube C."/>
            <person name="Rosa B.A."/>
            <person name="Martin J.C."/>
            <person name="Tyagi R."/>
            <person name="Choi Y.J."/>
            <person name="Wang Q."/>
            <person name="Hallsworth Pepin K."/>
            <person name="Zhang X."/>
            <person name="Ozersky P."/>
            <person name="Wilson R.K."/>
            <person name="Sternberg P.W."/>
            <person name="Gasser R.B."/>
            <person name="Mitreva M."/>
        </authorList>
    </citation>
    <scope>NUCLEOTIDE SEQUENCE [LARGE SCALE GENOMIC DNA]</scope>
    <source>
        <strain evidence="2">HannoverDv2000</strain>
    </source>
</reference>
<dbReference type="EMBL" id="KN716321">
    <property type="protein sequence ID" value="KJH47089.1"/>
    <property type="molecule type" value="Genomic_DNA"/>
</dbReference>
<proteinExistence type="predicted"/>
<gene>
    <name evidence="1" type="ORF">DICVIV_06849</name>
</gene>
<evidence type="ECO:0000313" key="2">
    <source>
        <dbReference type="Proteomes" id="UP000053766"/>
    </source>
</evidence>
<name>A0A0D8XTJ3_DICVI</name>
<keyword evidence="2" id="KW-1185">Reference proteome</keyword>
<dbReference type="OrthoDB" id="5829348at2759"/>
<organism evidence="1 2">
    <name type="scientific">Dictyocaulus viviparus</name>
    <name type="common">Bovine lungworm</name>
    <dbReference type="NCBI Taxonomy" id="29172"/>
    <lineage>
        <taxon>Eukaryota</taxon>
        <taxon>Metazoa</taxon>
        <taxon>Ecdysozoa</taxon>
        <taxon>Nematoda</taxon>
        <taxon>Chromadorea</taxon>
        <taxon>Rhabditida</taxon>
        <taxon>Rhabditina</taxon>
        <taxon>Rhabditomorpha</taxon>
        <taxon>Strongyloidea</taxon>
        <taxon>Metastrongylidae</taxon>
        <taxon>Dictyocaulus</taxon>
    </lineage>
</organism>
<evidence type="ECO:0000313" key="1">
    <source>
        <dbReference type="EMBL" id="KJH47089.1"/>
    </source>
</evidence>
<accession>A0A0D8XTJ3</accession>